<dbReference type="EMBL" id="JAZDRP010000010">
    <property type="protein sequence ID" value="MEE2527248.1"/>
    <property type="molecule type" value="Genomic_DNA"/>
</dbReference>
<keyword evidence="2" id="KW-0732">Signal</keyword>
<sequence length="148" mass="15024">MCRQVILAASTLIVMTSAPALGQSAGEFQRPWGTDSTQNNQPYRAGTRDANGNRVVLNGVLQTGVGVQAQMSGVGSVGNAPTQSSQGTGETGMFSSGRNSSALAVGNQLNVVVQGNYNTVIVNSTQVNNGTVTATSSTGSGEDDENGN</sequence>
<keyword evidence="4" id="KW-1185">Reference proteome</keyword>
<feature type="chain" id="PRO_5045176465" evidence="2">
    <location>
        <begin position="23"/>
        <end position="148"/>
    </location>
</feature>
<feature type="signal peptide" evidence="2">
    <location>
        <begin position="1"/>
        <end position="22"/>
    </location>
</feature>
<organism evidence="3 4">
    <name type="scientific">Hyphobacterium lacteum</name>
    <dbReference type="NCBI Taxonomy" id="3116575"/>
    <lineage>
        <taxon>Bacteria</taxon>
        <taxon>Pseudomonadati</taxon>
        <taxon>Pseudomonadota</taxon>
        <taxon>Alphaproteobacteria</taxon>
        <taxon>Maricaulales</taxon>
        <taxon>Maricaulaceae</taxon>
        <taxon>Hyphobacterium</taxon>
    </lineage>
</organism>
<feature type="region of interest" description="Disordered" evidence="1">
    <location>
        <begin position="26"/>
        <end position="50"/>
    </location>
</feature>
<protein>
    <submittedName>
        <fullName evidence="3">Holdfast anchoring protein HfaA</fullName>
    </submittedName>
</protein>
<evidence type="ECO:0000313" key="4">
    <source>
        <dbReference type="Proteomes" id="UP001354971"/>
    </source>
</evidence>
<name>A0ABU7LTM8_9PROT</name>
<reference evidence="3 4" key="1">
    <citation type="submission" date="2024-01" db="EMBL/GenBank/DDBJ databases">
        <title>Hyphobacterium bacterium isolated from marine sediment.</title>
        <authorList>
            <person name="Zhao S."/>
        </authorList>
    </citation>
    <scope>NUCLEOTIDE SEQUENCE [LARGE SCALE GENOMIC DNA]</scope>
    <source>
        <strain evidence="4">HN65</strain>
    </source>
</reference>
<dbReference type="RefSeq" id="WP_330199910.1">
    <property type="nucleotide sequence ID" value="NZ_JAZDRP010000010.1"/>
</dbReference>
<evidence type="ECO:0000256" key="1">
    <source>
        <dbReference type="SAM" id="MobiDB-lite"/>
    </source>
</evidence>
<evidence type="ECO:0000256" key="2">
    <source>
        <dbReference type="SAM" id="SignalP"/>
    </source>
</evidence>
<comment type="caution">
    <text evidence="3">The sequence shown here is derived from an EMBL/GenBank/DDBJ whole genome shotgun (WGS) entry which is preliminary data.</text>
</comment>
<dbReference type="InterPro" id="IPR049851">
    <property type="entry name" value="Holdfast_HfaA"/>
</dbReference>
<dbReference type="NCBIfam" id="NF037934">
    <property type="entry name" value="holdfast_HfaA"/>
    <property type="match status" value="1"/>
</dbReference>
<feature type="region of interest" description="Disordered" evidence="1">
    <location>
        <begin position="75"/>
        <end position="98"/>
    </location>
</feature>
<dbReference type="Proteomes" id="UP001354971">
    <property type="component" value="Unassembled WGS sequence"/>
</dbReference>
<accession>A0ABU7LTM8</accession>
<evidence type="ECO:0000313" key="3">
    <source>
        <dbReference type="EMBL" id="MEE2527248.1"/>
    </source>
</evidence>
<proteinExistence type="predicted"/>
<gene>
    <name evidence="3" type="primary">hfaA</name>
    <name evidence="3" type="ORF">V0U79_12850</name>
</gene>